<feature type="transmembrane region" description="Helical" evidence="7">
    <location>
        <begin position="388"/>
        <end position="408"/>
    </location>
</feature>
<evidence type="ECO:0000256" key="2">
    <source>
        <dbReference type="ARBA" id="ARBA00022448"/>
    </source>
</evidence>
<feature type="transmembrane region" description="Helical" evidence="7">
    <location>
        <begin position="462"/>
        <end position="488"/>
    </location>
</feature>
<dbReference type="Gene3D" id="3.40.50.300">
    <property type="entry name" value="P-loop containing nucleotide triphosphate hydrolases"/>
    <property type="match status" value="1"/>
</dbReference>
<feature type="domain" description="ABC transporter" evidence="8">
    <location>
        <begin position="57"/>
        <end position="308"/>
    </location>
</feature>
<feature type="region of interest" description="Disordered" evidence="6">
    <location>
        <begin position="1"/>
        <end position="28"/>
    </location>
</feature>
<organism evidence="9 10">
    <name type="scientific">Coffea canephora</name>
    <name type="common">Robusta coffee</name>
    <dbReference type="NCBI Taxonomy" id="49390"/>
    <lineage>
        <taxon>Eukaryota</taxon>
        <taxon>Viridiplantae</taxon>
        <taxon>Streptophyta</taxon>
        <taxon>Embryophyta</taxon>
        <taxon>Tracheophyta</taxon>
        <taxon>Spermatophyta</taxon>
        <taxon>Magnoliopsida</taxon>
        <taxon>eudicotyledons</taxon>
        <taxon>Gunneridae</taxon>
        <taxon>Pentapetalae</taxon>
        <taxon>asterids</taxon>
        <taxon>lamiids</taxon>
        <taxon>Gentianales</taxon>
        <taxon>Rubiaceae</taxon>
        <taxon>Ixoroideae</taxon>
        <taxon>Gardenieae complex</taxon>
        <taxon>Bertiereae - Coffeeae clade</taxon>
        <taxon>Coffeeae</taxon>
        <taxon>Coffea</taxon>
    </lineage>
</organism>
<evidence type="ECO:0000256" key="5">
    <source>
        <dbReference type="ARBA" id="ARBA00023136"/>
    </source>
</evidence>
<keyword evidence="5 7" id="KW-0472">Membrane</keyword>
<dbReference type="Gramene" id="CDP00014">
    <property type="protein sequence ID" value="CDP00014"/>
    <property type="gene ID" value="GSCOC_T00029769001"/>
</dbReference>
<dbReference type="SUPFAM" id="SSF52540">
    <property type="entry name" value="P-loop containing nucleoside triphosphate hydrolases"/>
    <property type="match status" value="1"/>
</dbReference>
<evidence type="ECO:0000313" key="10">
    <source>
        <dbReference type="Proteomes" id="UP000295252"/>
    </source>
</evidence>
<evidence type="ECO:0000256" key="3">
    <source>
        <dbReference type="ARBA" id="ARBA00022692"/>
    </source>
</evidence>
<keyword evidence="4 7" id="KW-1133">Transmembrane helix</keyword>
<gene>
    <name evidence="9" type="ORF">GSCOC_T00029769001</name>
</gene>
<dbReference type="EMBL" id="HG739088">
    <property type="protein sequence ID" value="CDP00014.1"/>
    <property type="molecule type" value="Genomic_DNA"/>
</dbReference>
<dbReference type="PROSITE" id="PS00211">
    <property type="entry name" value="ABC_TRANSPORTER_1"/>
    <property type="match status" value="1"/>
</dbReference>
<dbReference type="Proteomes" id="UP000295252">
    <property type="component" value="Chromosome IV"/>
</dbReference>
<dbReference type="PROSITE" id="PS50893">
    <property type="entry name" value="ABC_TRANSPORTER_2"/>
    <property type="match status" value="1"/>
</dbReference>
<dbReference type="STRING" id="49390.A0A068TVM3"/>
<evidence type="ECO:0000256" key="7">
    <source>
        <dbReference type="SAM" id="Phobius"/>
    </source>
</evidence>
<dbReference type="Pfam" id="PF00005">
    <property type="entry name" value="ABC_tran"/>
    <property type="match status" value="1"/>
</dbReference>
<keyword evidence="10" id="KW-1185">Reference proteome</keyword>
<evidence type="ECO:0000256" key="4">
    <source>
        <dbReference type="ARBA" id="ARBA00022989"/>
    </source>
</evidence>
<comment type="subcellular location">
    <subcellularLocation>
        <location evidence="1">Membrane</location>
        <topology evidence="1">Multi-pass membrane protein</topology>
    </subcellularLocation>
</comment>
<dbReference type="InterPro" id="IPR027417">
    <property type="entry name" value="P-loop_NTPase"/>
</dbReference>
<dbReference type="GO" id="GO:0016887">
    <property type="term" value="F:ATP hydrolysis activity"/>
    <property type="evidence" value="ECO:0007669"/>
    <property type="project" value="InterPro"/>
</dbReference>
<dbReference type="GO" id="GO:0016020">
    <property type="term" value="C:membrane"/>
    <property type="evidence" value="ECO:0007669"/>
    <property type="project" value="UniProtKB-SubCell"/>
</dbReference>
<dbReference type="AlphaFoldDB" id="A0A068TVM3"/>
<dbReference type="Pfam" id="PF01061">
    <property type="entry name" value="ABC2_membrane"/>
    <property type="match status" value="1"/>
</dbReference>
<evidence type="ECO:0000256" key="6">
    <source>
        <dbReference type="SAM" id="MobiDB-lite"/>
    </source>
</evidence>
<feature type="transmembrane region" description="Helical" evidence="7">
    <location>
        <begin position="420"/>
        <end position="442"/>
    </location>
</feature>
<dbReference type="GO" id="GO:0140359">
    <property type="term" value="F:ABC-type transporter activity"/>
    <property type="evidence" value="ECO:0007669"/>
    <property type="project" value="InterPro"/>
</dbReference>
<dbReference type="InterPro" id="IPR003439">
    <property type="entry name" value="ABC_transporter-like_ATP-bd"/>
</dbReference>
<feature type="transmembrane region" description="Helical" evidence="7">
    <location>
        <begin position="529"/>
        <end position="548"/>
    </location>
</feature>
<name>A0A068TVM3_COFCA</name>
<keyword evidence="2" id="KW-0813">Transport</keyword>
<dbReference type="InterPro" id="IPR013525">
    <property type="entry name" value="ABC2_TM"/>
</dbReference>
<feature type="transmembrane region" description="Helical" evidence="7">
    <location>
        <begin position="615"/>
        <end position="633"/>
    </location>
</feature>
<accession>A0A068TVM3</accession>
<dbReference type="InParanoid" id="A0A068TVM3"/>
<dbReference type="InterPro" id="IPR050352">
    <property type="entry name" value="ABCG_transporters"/>
</dbReference>
<proteinExistence type="predicted"/>
<evidence type="ECO:0000256" key="1">
    <source>
        <dbReference type="ARBA" id="ARBA00004141"/>
    </source>
</evidence>
<dbReference type="GO" id="GO:0005524">
    <property type="term" value="F:ATP binding"/>
    <property type="evidence" value="ECO:0007669"/>
    <property type="project" value="InterPro"/>
</dbReference>
<reference evidence="10" key="1">
    <citation type="journal article" date="2014" name="Science">
        <title>The coffee genome provides insight into the convergent evolution of caffeine biosynthesis.</title>
        <authorList>
            <person name="Denoeud F."/>
            <person name="Carretero-Paulet L."/>
            <person name="Dereeper A."/>
            <person name="Droc G."/>
            <person name="Guyot R."/>
            <person name="Pietrella M."/>
            <person name="Zheng C."/>
            <person name="Alberti A."/>
            <person name="Anthony F."/>
            <person name="Aprea G."/>
            <person name="Aury J.M."/>
            <person name="Bento P."/>
            <person name="Bernard M."/>
            <person name="Bocs S."/>
            <person name="Campa C."/>
            <person name="Cenci A."/>
            <person name="Combes M.C."/>
            <person name="Crouzillat D."/>
            <person name="Da Silva C."/>
            <person name="Daddiego L."/>
            <person name="De Bellis F."/>
            <person name="Dussert S."/>
            <person name="Garsmeur O."/>
            <person name="Gayraud T."/>
            <person name="Guignon V."/>
            <person name="Jahn K."/>
            <person name="Jamilloux V."/>
            <person name="Joet T."/>
            <person name="Labadie K."/>
            <person name="Lan T."/>
            <person name="Leclercq J."/>
            <person name="Lepelley M."/>
            <person name="Leroy T."/>
            <person name="Li L.T."/>
            <person name="Librado P."/>
            <person name="Lopez L."/>
            <person name="Munoz A."/>
            <person name="Noel B."/>
            <person name="Pallavicini A."/>
            <person name="Perrotta G."/>
            <person name="Poncet V."/>
            <person name="Pot D."/>
            <person name="Priyono X."/>
            <person name="Rigoreau M."/>
            <person name="Rouard M."/>
            <person name="Rozas J."/>
            <person name="Tranchant-Dubreuil C."/>
            <person name="VanBuren R."/>
            <person name="Zhang Q."/>
            <person name="Andrade A.C."/>
            <person name="Argout X."/>
            <person name="Bertrand B."/>
            <person name="de Kochko A."/>
            <person name="Graziosi G."/>
            <person name="Henry R.J."/>
            <person name="Jayarama X."/>
            <person name="Ming R."/>
            <person name="Nagai C."/>
            <person name="Rounsley S."/>
            <person name="Sankoff D."/>
            <person name="Giuliano G."/>
            <person name="Albert V.A."/>
            <person name="Wincker P."/>
            <person name="Lashermes P."/>
        </authorList>
    </citation>
    <scope>NUCLEOTIDE SEQUENCE [LARGE SCALE GENOMIC DNA]</scope>
    <source>
        <strain evidence="10">cv. DH200-94</strain>
    </source>
</reference>
<sequence length="639" mass="71120">MAQMEPATTSTACASPTPLLASFGDPEGEDNGQAIAAHLAVEIRNPNIQNQAYPLTLSFSNLSYSVKISHKLNWSSIIPCSNKSNHPSEEPETKVLLNDISGEAHNGEILAVLGPSGSGKSTERSLSSLNGEQMDPKLLKAISAYVMQDDLLLPMLTVEETLMFAAELRLPQYLSKSEKIKRVHNLIDQLDLRKAVRTVTGDEGHRGVSGGERRRVSIGIEIIHNPILLFLDESTTGLDSTSAFMVVKVLQRIAQSGSILIMSIRQPSFRILGLLDRLLFLSRGQVVYGGSPSNLPLFMENFGHPIPADKNPSEAILDPICDLEYSGDGISNMQSSPAFHEANWSPGQPTKMVLLLVLRSQNMLIPFGLQSVLSKRSFLHSCRMPEVFASRFGATLITGFIVASLFWQLDNSPRGYQERVAFLSFVTTTVYYICADGLAVILQERNIMLRETNYNVYRLCSYWFSDALTWIPSLLFLSITFSITTFWGPGLQGGFTGFSIYFLVILASFWGANSFVLFLSGLLPDISRVYIVIASTLGSFALFCGICATRDQIPSYWIWFHYLSLKKYTYEAIMHNEFDDPRRSLGTSTASSTCMATGPDLMKQRGMADLGKWECFWITVAWGFFFRMLYYYSTLLFGK</sequence>
<feature type="transmembrane region" description="Helical" evidence="7">
    <location>
        <begin position="500"/>
        <end position="523"/>
    </location>
</feature>
<dbReference type="InterPro" id="IPR017871">
    <property type="entry name" value="ABC_transporter-like_CS"/>
</dbReference>
<dbReference type="PANTHER" id="PTHR48041:SF11">
    <property type="entry name" value="ABC TRANSPORTER G FAMILY MEMBER 16"/>
    <property type="match status" value="1"/>
</dbReference>
<keyword evidence="3 7" id="KW-0812">Transmembrane</keyword>
<evidence type="ECO:0000259" key="8">
    <source>
        <dbReference type="PROSITE" id="PS50893"/>
    </source>
</evidence>
<dbReference type="PANTHER" id="PTHR48041">
    <property type="entry name" value="ABC TRANSPORTER G FAMILY MEMBER 28"/>
    <property type="match status" value="1"/>
</dbReference>
<dbReference type="PhylomeDB" id="A0A068TVM3"/>
<dbReference type="OrthoDB" id="66620at2759"/>
<feature type="compositionally biased region" description="Low complexity" evidence="6">
    <location>
        <begin position="1"/>
        <end position="18"/>
    </location>
</feature>
<protein>
    <recommendedName>
        <fullName evidence="8">ABC transporter domain-containing protein</fullName>
    </recommendedName>
</protein>
<evidence type="ECO:0000313" key="9">
    <source>
        <dbReference type="EMBL" id="CDP00014.1"/>
    </source>
</evidence>